<comment type="caution">
    <text evidence="2">The sequence shown here is derived from an EMBL/GenBank/DDBJ whole genome shotgun (WGS) entry which is preliminary data.</text>
</comment>
<feature type="region of interest" description="Disordered" evidence="1">
    <location>
        <begin position="111"/>
        <end position="159"/>
    </location>
</feature>
<name>A0A834G7N3_RHOSS</name>
<evidence type="ECO:0000313" key="3">
    <source>
        <dbReference type="Proteomes" id="UP000626092"/>
    </source>
</evidence>
<feature type="compositionally biased region" description="Basic residues" evidence="1">
    <location>
        <begin position="121"/>
        <end position="139"/>
    </location>
</feature>
<feature type="region of interest" description="Disordered" evidence="1">
    <location>
        <begin position="1"/>
        <end position="65"/>
    </location>
</feature>
<evidence type="ECO:0000256" key="1">
    <source>
        <dbReference type="SAM" id="MobiDB-lite"/>
    </source>
</evidence>
<keyword evidence="3" id="KW-1185">Reference proteome</keyword>
<feature type="compositionally biased region" description="Low complexity" evidence="1">
    <location>
        <begin position="12"/>
        <end position="24"/>
    </location>
</feature>
<dbReference type="Proteomes" id="UP000626092">
    <property type="component" value="Unassembled WGS sequence"/>
</dbReference>
<dbReference type="OrthoDB" id="10634412at2759"/>
<organism evidence="2 3">
    <name type="scientific">Rhododendron simsii</name>
    <name type="common">Sims's rhododendron</name>
    <dbReference type="NCBI Taxonomy" id="118357"/>
    <lineage>
        <taxon>Eukaryota</taxon>
        <taxon>Viridiplantae</taxon>
        <taxon>Streptophyta</taxon>
        <taxon>Embryophyta</taxon>
        <taxon>Tracheophyta</taxon>
        <taxon>Spermatophyta</taxon>
        <taxon>Magnoliopsida</taxon>
        <taxon>eudicotyledons</taxon>
        <taxon>Gunneridae</taxon>
        <taxon>Pentapetalae</taxon>
        <taxon>asterids</taxon>
        <taxon>Ericales</taxon>
        <taxon>Ericaceae</taxon>
        <taxon>Ericoideae</taxon>
        <taxon>Rhodoreae</taxon>
        <taxon>Rhododendron</taxon>
    </lineage>
</organism>
<dbReference type="EMBL" id="WJXA01000011">
    <property type="protein sequence ID" value="KAF7127368.1"/>
    <property type="molecule type" value="Genomic_DNA"/>
</dbReference>
<evidence type="ECO:0000313" key="2">
    <source>
        <dbReference type="EMBL" id="KAF7127368.1"/>
    </source>
</evidence>
<gene>
    <name evidence="2" type="ORF">RHSIM_Rhsim11G0067200</name>
</gene>
<sequence length="159" mass="16583">MTNSPTIITLHSASPSSAVSTSPASSPPVPTAAAKPPSPAEAPATAAAASGPERSGGETDHVDGLAPAILAGINGELDPLALPEGPEPVGPDLRLVDEEILAAVVRRHEPEPLLAAEPLHRPRYPLRTRHSYSRRKKQPNNRALIGSEEAESPREEAVE</sequence>
<feature type="compositionally biased region" description="Polar residues" evidence="1">
    <location>
        <begin position="1"/>
        <end position="11"/>
    </location>
</feature>
<feature type="compositionally biased region" description="Low complexity" evidence="1">
    <location>
        <begin position="41"/>
        <end position="52"/>
    </location>
</feature>
<reference evidence="2" key="1">
    <citation type="submission" date="2019-11" db="EMBL/GenBank/DDBJ databases">
        <authorList>
            <person name="Liu Y."/>
            <person name="Hou J."/>
            <person name="Li T.-Q."/>
            <person name="Guan C.-H."/>
            <person name="Wu X."/>
            <person name="Wu H.-Z."/>
            <person name="Ling F."/>
            <person name="Zhang R."/>
            <person name="Shi X.-G."/>
            <person name="Ren J.-P."/>
            <person name="Chen E.-F."/>
            <person name="Sun J.-M."/>
        </authorList>
    </citation>
    <scope>NUCLEOTIDE SEQUENCE</scope>
    <source>
        <strain evidence="2">Adult_tree_wgs_1</strain>
        <tissue evidence="2">Leaves</tissue>
    </source>
</reference>
<proteinExistence type="predicted"/>
<accession>A0A834G7N3</accession>
<dbReference type="AlphaFoldDB" id="A0A834G7N3"/>
<feature type="compositionally biased region" description="Pro residues" evidence="1">
    <location>
        <begin position="25"/>
        <end position="40"/>
    </location>
</feature>
<protein>
    <submittedName>
        <fullName evidence="2">Uncharacterized protein</fullName>
    </submittedName>
</protein>